<evidence type="ECO:0000313" key="2">
    <source>
        <dbReference type="Proteomes" id="UP001060215"/>
    </source>
</evidence>
<reference evidence="1 2" key="1">
    <citation type="journal article" date="2022" name="Plant J.">
        <title>Chromosome-level genome of Camellia lanceoleosa provides a valuable resource for understanding genome evolution and self-incompatibility.</title>
        <authorList>
            <person name="Gong W."/>
            <person name="Xiao S."/>
            <person name="Wang L."/>
            <person name="Liao Z."/>
            <person name="Chang Y."/>
            <person name="Mo W."/>
            <person name="Hu G."/>
            <person name="Li W."/>
            <person name="Zhao G."/>
            <person name="Zhu H."/>
            <person name="Hu X."/>
            <person name="Ji K."/>
            <person name="Xiang X."/>
            <person name="Song Q."/>
            <person name="Yuan D."/>
            <person name="Jin S."/>
            <person name="Zhang L."/>
        </authorList>
    </citation>
    <scope>NUCLEOTIDE SEQUENCE [LARGE SCALE GENOMIC DNA]</scope>
    <source>
        <strain evidence="1">SQ_2022a</strain>
    </source>
</reference>
<comment type="caution">
    <text evidence="1">The sequence shown here is derived from an EMBL/GenBank/DDBJ whole genome shotgun (WGS) entry which is preliminary data.</text>
</comment>
<name>A0ACC0FPL8_9ERIC</name>
<evidence type="ECO:0000313" key="1">
    <source>
        <dbReference type="EMBL" id="KAI7990233.1"/>
    </source>
</evidence>
<sequence>MELESKTQAKTGLLAHITHGCGRIKSKALDLAKKIKKVGQDDPRRITHSLKVGLAITLVSLFYYVRPLYYGFGSSSMWAVFTVVVVFEFSVGATLSKSMNRVLATLLAGALGVGAQHLANLFGDKGEPYILGILVFLLAAASTYTRFVPHIKARYDYGVLIFILTFSLVSVSGYRVEKILVLAHQRLSTIMLGGAMCMLISIFVCPVWAGEDLHNLVVNNIENLASFLEGFGGEYFKVSEDGGDGVMVPKEDKSFLQSYKSVLNTKTTEESLANFAWWEPGHGSFQFRHPWTQYLKIGVLTRKCAFHIETLCVYINSEIQTPTEFQRRIQVPCMKMSSESGKALKELASTMKTMTHSSSFNVHIENSKKAVDDLKTALETTSSGDEAYLLEIIPAVTAASILTDIIKCVEKVAECTQDLSQQAHFKKEMEGTEKPQLFRRGSVKPVGNGNGDGDGDRVVITVVHGTSSELPKNGNFSQEPNTSQRADEA</sequence>
<proteinExistence type="predicted"/>
<keyword evidence="2" id="KW-1185">Reference proteome</keyword>
<protein>
    <submittedName>
        <fullName evidence="1">Aluminum-activated malate transporter 8</fullName>
    </submittedName>
</protein>
<dbReference type="EMBL" id="CM045770">
    <property type="protein sequence ID" value="KAI7990233.1"/>
    <property type="molecule type" value="Genomic_DNA"/>
</dbReference>
<accession>A0ACC0FPL8</accession>
<organism evidence="1 2">
    <name type="scientific">Camellia lanceoleosa</name>
    <dbReference type="NCBI Taxonomy" id="1840588"/>
    <lineage>
        <taxon>Eukaryota</taxon>
        <taxon>Viridiplantae</taxon>
        <taxon>Streptophyta</taxon>
        <taxon>Embryophyta</taxon>
        <taxon>Tracheophyta</taxon>
        <taxon>Spermatophyta</taxon>
        <taxon>Magnoliopsida</taxon>
        <taxon>eudicotyledons</taxon>
        <taxon>Gunneridae</taxon>
        <taxon>Pentapetalae</taxon>
        <taxon>asterids</taxon>
        <taxon>Ericales</taxon>
        <taxon>Theaceae</taxon>
        <taxon>Camellia</taxon>
    </lineage>
</organism>
<dbReference type="Proteomes" id="UP001060215">
    <property type="component" value="Chromosome 13"/>
</dbReference>
<gene>
    <name evidence="1" type="ORF">LOK49_LG12G01965</name>
</gene>